<keyword evidence="7" id="KW-0378">Hydrolase</keyword>
<name>A0A2R5EPW1_9BACL</name>
<evidence type="ECO:0000256" key="10">
    <source>
        <dbReference type="ARBA" id="ARBA00023049"/>
    </source>
</evidence>
<dbReference type="PANTHER" id="PTHR39188">
    <property type="entry name" value="MEMBRANE-ASSOCIATED ZINC METALLOPROTEASE M50B"/>
    <property type="match status" value="1"/>
</dbReference>
<keyword evidence="10" id="KW-0482">Metalloprotease</keyword>
<organism evidence="14 15">
    <name type="scientific">Paenibacillus agaridevorans</name>
    <dbReference type="NCBI Taxonomy" id="171404"/>
    <lineage>
        <taxon>Bacteria</taxon>
        <taxon>Bacillati</taxon>
        <taxon>Bacillota</taxon>
        <taxon>Bacilli</taxon>
        <taxon>Bacillales</taxon>
        <taxon>Paenibacillaceae</taxon>
        <taxon>Paenibacillus</taxon>
    </lineage>
</organism>
<dbReference type="RefSeq" id="WP_108993619.1">
    <property type="nucleotide sequence ID" value="NZ_BDQX01000171.1"/>
</dbReference>
<evidence type="ECO:0000256" key="1">
    <source>
        <dbReference type="ARBA" id="ARBA00001947"/>
    </source>
</evidence>
<keyword evidence="4 14" id="KW-0645">Protease</keyword>
<evidence type="ECO:0000256" key="7">
    <source>
        <dbReference type="ARBA" id="ARBA00022801"/>
    </source>
</evidence>
<feature type="transmembrane region" description="Helical" evidence="12">
    <location>
        <begin position="153"/>
        <end position="177"/>
    </location>
</feature>
<dbReference type="EMBL" id="BDQX01000171">
    <property type="protein sequence ID" value="GBG08746.1"/>
    <property type="molecule type" value="Genomic_DNA"/>
</dbReference>
<comment type="similarity">
    <text evidence="3">Belongs to the peptidase M50B family.</text>
</comment>
<proteinExistence type="inferred from homology"/>
<dbReference type="PANTHER" id="PTHR39188:SF3">
    <property type="entry name" value="STAGE IV SPORULATION PROTEIN FB"/>
    <property type="match status" value="1"/>
</dbReference>
<evidence type="ECO:0000313" key="14">
    <source>
        <dbReference type="EMBL" id="GBG08746.1"/>
    </source>
</evidence>
<keyword evidence="15" id="KW-1185">Reference proteome</keyword>
<comment type="caution">
    <text evidence="14">The sequence shown here is derived from an EMBL/GenBank/DDBJ whole genome shotgun (WGS) entry which is preliminary data.</text>
</comment>
<feature type="transmembrane region" description="Helical" evidence="12">
    <location>
        <begin position="183"/>
        <end position="203"/>
    </location>
</feature>
<dbReference type="GO" id="GO:0008237">
    <property type="term" value="F:metallopeptidase activity"/>
    <property type="evidence" value="ECO:0007669"/>
    <property type="project" value="UniProtKB-KW"/>
</dbReference>
<dbReference type="GO" id="GO:0046872">
    <property type="term" value="F:metal ion binding"/>
    <property type="evidence" value="ECO:0007669"/>
    <property type="project" value="UniProtKB-KW"/>
</dbReference>
<comment type="cofactor">
    <cofactor evidence="1">
        <name>Zn(2+)</name>
        <dbReference type="ChEBI" id="CHEBI:29105"/>
    </cofactor>
</comment>
<dbReference type="AlphaFoldDB" id="A0A2R5EPW1"/>
<keyword evidence="9 12" id="KW-1133">Transmembrane helix</keyword>
<evidence type="ECO:0000256" key="6">
    <source>
        <dbReference type="ARBA" id="ARBA00022723"/>
    </source>
</evidence>
<evidence type="ECO:0000256" key="3">
    <source>
        <dbReference type="ARBA" id="ARBA00007931"/>
    </source>
</evidence>
<gene>
    <name evidence="14" type="ORF">PAT3040_03341</name>
</gene>
<feature type="domain" description="Peptidase M50" evidence="13">
    <location>
        <begin position="31"/>
        <end position="103"/>
    </location>
</feature>
<evidence type="ECO:0000256" key="8">
    <source>
        <dbReference type="ARBA" id="ARBA00022833"/>
    </source>
</evidence>
<accession>A0A2R5EPW1</accession>
<evidence type="ECO:0000256" key="9">
    <source>
        <dbReference type="ARBA" id="ARBA00022989"/>
    </source>
</evidence>
<evidence type="ECO:0000256" key="4">
    <source>
        <dbReference type="ARBA" id="ARBA00022670"/>
    </source>
</evidence>
<keyword evidence="5 12" id="KW-0812">Transmembrane</keyword>
<sequence>MIKWRGIAWSIHPLFVMIMMASAITGYFAELTVLFLIVIVHELGHVFAAKSFGWRIKEVKLLPFGGVAEVEAGGAGAREEALVALAGPLQNVWMGLLAWTCGVTGLWSEPWADYVVQANMMIALFNLLPIHPLDGGKLSHSMISVFLNYYQTLLWSARLSLGFSMIMTAAAAAPLWIPGYGDGVQLNLLVVGVFLLLSNWTYYRNVPYLFVRFLTHRRRSSLTALDNGKKATPIIVNGYQSILSVAKSLNRERYHLIYVLDPSGKELRVLAEDQIVESCLSGLNPNRAVRELLG</sequence>
<evidence type="ECO:0000313" key="15">
    <source>
        <dbReference type="Proteomes" id="UP000245202"/>
    </source>
</evidence>
<feature type="transmembrane region" description="Helical" evidence="12">
    <location>
        <begin position="7"/>
        <end position="28"/>
    </location>
</feature>
<evidence type="ECO:0000256" key="12">
    <source>
        <dbReference type="SAM" id="Phobius"/>
    </source>
</evidence>
<protein>
    <submittedName>
        <fullName evidence="14">Zn-dependent protease</fullName>
    </submittedName>
</protein>
<keyword evidence="8" id="KW-0862">Zinc</keyword>
<reference evidence="14 15" key="1">
    <citation type="submission" date="2017-08" db="EMBL/GenBank/DDBJ databases">
        <title>Substantial Increase in Enzyme Production by Combined Drug-Resistance Mutations in Paenibacillus agaridevorans.</title>
        <authorList>
            <person name="Tanaka Y."/>
            <person name="Funane K."/>
            <person name="Hosaka T."/>
            <person name="Shiwa Y."/>
            <person name="Fujita N."/>
            <person name="Miyazaki T."/>
            <person name="Yoshikawa H."/>
            <person name="Murakami K."/>
            <person name="Kasahara K."/>
            <person name="Inaoka T."/>
            <person name="Hiraga Y."/>
            <person name="Ochi K."/>
        </authorList>
    </citation>
    <scope>NUCLEOTIDE SEQUENCE [LARGE SCALE GENOMIC DNA]</scope>
    <source>
        <strain evidence="14 15">T-3040</strain>
    </source>
</reference>
<evidence type="ECO:0000256" key="11">
    <source>
        <dbReference type="ARBA" id="ARBA00023136"/>
    </source>
</evidence>
<evidence type="ECO:0000256" key="2">
    <source>
        <dbReference type="ARBA" id="ARBA00004141"/>
    </source>
</evidence>
<dbReference type="GO" id="GO:0006508">
    <property type="term" value="P:proteolysis"/>
    <property type="evidence" value="ECO:0007669"/>
    <property type="project" value="UniProtKB-KW"/>
</dbReference>
<evidence type="ECO:0000259" key="13">
    <source>
        <dbReference type="Pfam" id="PF02163"/>
    </source>
</evidence>
<keyword evidence="6" id="KW-0479">Metal-binding</keyword>
<keyword evidence="11 12" id="KW-0472">Membrane</keyword>
<dbReference type="GO" id="GO:0016020">
    <property type="term" value="C:membrane"/>
    <property type="evidence" value="ECO:0007669"/>
    <property type="project" value="UniProtKB-SubCell"/>
</dbReference>
<dbReference type="InterPro" id="IPR008915">
    <property type="entry name" value="Peptidase_M50"/>
</dbReference>
<dbReference type="Proteomes" id="UP000245202">
    <property type="component" value="Unassembled WGS sequence"/>
</dbReference>
<comment type="subcellular location">
    <subcellularLocation>
        <location evidence="2">Membrane</location>
        <topology evidence="2">Multi-pass membrane protein</topology>
    </subcellularLocation>
</comment>
<dbReference type="CDD" id="cd06161">
    <property type="entry name" value="S2P-M50_SpoIVFB"/>
    <property type="match status" value="1"/>
</dbReference>
<dbReference type="Pfam" id="PF02163">
    <property type="entry name" value="Peptidase_M50"/>
    <property type="match status" value="1"/>
</dbReference>
<evidence type="ECO:0000256" key="5">
    <source>
        <dbReference type="ARBA" id="ARBA00022692"/>
    </source>
</evidence>